<dbReference type="PANTHER" id="PTHR21310">
    <property type="entry name" value="AMINOGLYCOSIDE PHOSPHOTRANSFERASE-RELATED-RELATED"/>
    <property type="match status" value="1"/>
</dbReference>
<dbReference type="SUPFAM" id="SSF56112">
    <property type="entry name" value="Protein kinase-like (PK-like)"/>
    <property type="match status" value="1"/>
</dbReference>
<feature type="domain" description="Aminoglycoside phosphotransferase" evidence="1">
    <location>
        <begin position="64"/>
        <end position="291"/>
    </location>
</feature>
<dbReference type="InterPro" id="IPR051678">
    <property type="entry name" value="AGP_Transferase"/>
</dbReference>
<dbReference type="Gene3D" id="3.90.1200.10">
    <property type="match status" value="1"/>
</dbReference>
<evidence type="ECO:0000259" key="1">
    <source>
        <dbReference type="Pfam" id="PF01636"/>
    </source>
</evidence>
<reference evidence="2" key="1">
    <citation type="submission" date="2022-08" db="EMBL/GenBank/DDBJ databases">
        <title>A Global Phylogenomic Analysis of the Shiitake Genus Lentinula.</title>
        <authorList>
            <consortium name="DOE Joint Genome Institute"/>
            <person name="Sierra-Patev S."/>
            <person name="Min B."/>
            <person name="Naranjo-Ortiz M."/>
            <person name="Looney B."/>
            <person name="Konkel Z."/>
            <person name="Slot J.C."/>
            <person name="Sakamoto Y."/>
            <person name="Steenwyk J.L."/>
            <person name="Rokas A."/>
            <person name="Carro J."/>
            <person name="Camarero S."/>
            <person name="Ferreira P."/>
            <person name="Molpeceres G."/>
            <person name="Ruiz-Duenas F.J."/>
            <person name="Serrano A."/>
            <person name="Henrissat B."/>
            <person name="Drula E."/>
            <person name="Hughes K.W."/>
            <person name="Mata J.L."/>
            <person name="Ishikawa N.K."/>
            <person name="Vargas-Isla R."/>
            <person name="Ushijima S."/>
            <person name="Smith C.A."/>
            <person name="Ahrendt S."/>
            <person name="Andreopoulos W."/>
            <person name="He G."/>
            <person name="Labutti K."/>
            <person name="Lipzen A."/>
            <person name="Ng V."/>
            <person name="Riley R."/>
            <person name="Sandor L."/>
            <person name="Barry K."/>
            <person name="Martinez A.T."/>
            <person name="Xiao Y."/>
            <person name="Gibbons J.G."/>
            <person name="Terashima K."/>
            <person name="Grigoriev I.V."/>
            <person name="Hibbett D.S."/>
        </authorList>
    </citation>
    <scope>NUCLEOTIDE SEQUENCE</scope>
    <source>
        <strain evidence="2">RHP3577 ss4</strain>
    </source>
</reference>
<dbReference type="Pfam" id="PF01636">
    <property type="entry name" value="APH"/>
    <property type="match status" value="1"/>
</dbReference>
<organism evidence="2 3">
    <name type="scientific">Lentinula lateritia</name>
    <dbReference type="NCBI Taxonomy" id="40482"/>
    <lineage>
        <taxon>Eukaryota</taxon>
        <taxon>Fungi</taxon>
        <taxon>Dikarya</taxon>
        <taxon>Basidiomycota</taxon>
        <taxon>Agaricomycotina</taxon>
        <taxon>Agaricomycetes</taxon>
        <taxon>Agaricomycetidae</taxon>
        <taxon>Agaricales</taxon>
        <taxon>Marasmiineae</taxon>
        <taxon>Omphalotaceae</taxon>
        <taxon>Lentinula</taxon>
    </lineage>
</organism>
<dbReference type="InterPro" id="IPR011009">
    <property type="entry name" value="Kinase-like_dom_sf"/>
</dbReference>
<evidence type="ECO:0000313" key="3">
    <source>
        <dbReference type="Proteomes" id="UP001150217"/>
    </source>
</evidence>
<keyword evidence="3" id="KW-1185">Reference proteome</keyword>
<protein>
    <submittedName>
        <fullName evidence="2">Kinase-like domain-containing protein</fullName>
    </submittedName>
</protein>
<sequence>MLTVTPIGPGSLPPSSDYTLTIGCLSMITSRISRFLTSLASRVRLALYFLLTFPPDLSVSSKTRRFRFGIPLILKRSHFPVSTETDALRFLHATNLDLPIPRIYDTFKVGDDTYTLLGLIPGVTLFNMLQYHNLSSDDLAKIMDDLTLLVRKLWTIRQRDYPSAPQGFVSCSASGHGLPDYAVGYELRGPRTIFEQYKERTYHLAYDITAWDNGELRRQEPQKAALVTNDEIVWVHCDLRSTNIMIHNGRLSGVIDWENSGWQPRHWQLLVVRPWCGTNGPRIANAWKQIPFDDDVEQAYEAGLSLLNEFV</sequence>
<dbReference type="InterPro" id="IPR002575">
    <property type="entry name" value="Aminoglycoside_PTrfase"/>
</dbReference>
<dbReference type="EMBL" id="JANVFT010000034">
    <property type="protein sequence ID" value="KAJ4494153.1"/>
    <property type="molecule type" value="Genomic_DNA"/>
</dbReference>
<evidence type="ECO:0000313" key="2">
    <source>
        <dbReference type="EMBL" id="KAJ4494153.1"/>
    </source>
</evidence>
<proteinExistence type="predicted"/>
<name>A0ABQ8VH78_9AGAR</name>
<gene>
    <name evidence="2" type="ORF">C8R41DRAFT_919391</name>
</gene>
<dbReference type="Proteomes" id="UP001150217">
    <property type="component" value="Unassembled WGS sequence"/>
</dbReference>
<comment type="caution">
    <text evidence="2">The sequence shown here is derived from an EMBL/GenBank/DDBJ whole genome shotgun (WGS) entry which is preliminary data.</text>
</comment>
<accession>A0ABQ8VH78</accession>